<keyword evidence="4 12" id="KW-0479">Metal-binding</keyword>
<dbReference type="GO" id="GO:0006281">
    <property type="term" value="P:DNA repair"/>
    <property type="evidence" value="ECO:0007669"/>
    <property type="project" value="UniProtKB-KW"/>
</dbReference>
<dbReference type="InterPro" id="IPR041663">
    <property type="entry name" value="DisA/LigA_HHH"/>
</dbReference>
<dbReference type="GO" id="GO:0046872">
    <property type="term" value="F:metal ion binding"/>
    <property type="evidence" value="ECO:0007669"/>
    <property type="project" value="UniProtKB-KW"/>
</dbReference>
<dbReference type="CDD" id="cd00114">
    <property type="entry name" value="LIGANc"/>
    <property type="match status" value="1"/>
</dbReference>
<keyword evidence="5 12" id="KW-0227">DNA damage</keyword>
<dbReference type="InterPro" id="IPR033136">
    <property type="entry name" value="DNA_ligase_CS"/>
</dbReference>
<keyword evidence="8 12" id="KW-0520">NAD</keyword>
<dbReference type="Pfam" id="PF12826">
    <property type="entry name" value="HHH_2"/>
    <property type="match status" value="1"/>
</dbReference>
<name>A0A369BH33_9BACL</name>
<dbReference type="InterPro" id="IPR012340">
    <property type="entry name" value="NA-bd_OB-fold"/>
</dbReference>
<evidence type="ECO:0000256" key="13">
    <source>
        <dbReference type="SAM" id="MobiDB-lite"/>
    </source>
</evidence>
<evidence type="ECO:0000256" key="7">
    <source>
        <dbReference type="ARBA" id="ARBA00022842"/>
    </source>
</evidence>
<dbReference type="SUPFAM" id="SSF50249">
    <property type="entry name" value="Nucleic acid-binding proteins"/>
    <property type="match status" value="1"/>
</dbReference>
<dbReference type="PANTHER" id="PTHR23389">
    <property type="entry name" value="CHROMOSOME TRANSMISSION FIDELITY FACTOR 18"/>
    <property type="match status" value="1"/>
</dbReference>
<dbReference type="InterPro" id="IPR036420">
    <property type="entry name" value="BRCT_dom_sf"/>
</dbReference>
<evidence type="ECO:0000256" key="2">
    <source>
        <dbReference type="ARBA" id="ARBA00022598"/>
    </source>
</evidence>
<dbReference type="Gene3D" id="3.40.50.10190">
    <property type="entry name" value="BRCT domain"/>
    <property type="match status" value="1"/>
</dbReference>
<reference evidence="15 16" key="1">
    <citation type="submission" date="2018-07" db="EMBL/GenBank/DDBJ databases">
        <title>Genomic Encyclopedia of Type Strains, Phase III (KMG-III): the genomes of soil and plant-associated and newly described type strains.</title>
        <authorList>
            <person name="Whitman W."/>
        </authorList>
    </citation>
    <scope>NUCLEOTIDE SEQUENCE [LARGE SCALE GENOMIC DNA]</scope>
    <source>
        <strain evidence="15 16">CECT 8333</strain>
    </source>
</reference>
<dbReference type="CDD" id="cd17748">
    <property type="entry name" value="BRCT_DNA_ligase_like"/>
    <property type="match status" value="1"/>
</dbReference>
<keyword evidence="9 12" id="KW-0234">DNA repair</keyword>
<gene>
    <name evidence="12" type="primary">ligA</name>
    <name evidence="15" type="ORF">DFP94_10510</name>
</gene>
<feature type="binding site" evidence="12">
    <location>
        <position position="184"/>
    </location>
    <ligand>
        <name>NAD(+)</name>
        <dbReference type="ChEBI" id="CHEBI:57540"/>
    </ligand>
</feature>
<dbReference type="GO" id="GO:0003911">
    <property type="term" value="F:DNA ligase (NAD+) activity"/>
    <property type="evidence" value="ECO:0007669"/>
    <property type="project" value="UniProtKB-UniRule"/>
</dbReference>
<organism evidence="15 16">
    <name type="scientific">Fontibacillus phaseoli</name>
    <dbReference type="NCBI Taxonomy" id="1416533"/>
    <lineage>
        <taxon>Bacteria</taxon>
        <taxon>Bacillati</taxon>
        <taxon>Bacillota</taxon>
        <taxon>Bacilli</taxon>
        <taxon>Bacillales</taxon>
        <taxon>Paenibacillaceae</taxon>
        <taxon>Fontibacillus</taxon>
    </lineage>
</organism>
<dbReference type="Gene3D" id="3.30.470.30">
    <property type="entry name" value="DNA ligase/mRNA capping enzyme"/>
    <property type="match status" value="1"/>
</dbReference>
<feature type="binding site" evidence="12">
    <location>
        <begin position="72"/>
        <end position="76"/>
    </location>
    <ligand>
        <name>NAD(+)</name>
        <dbReference type="ChEBI" id="CHEBI:57540"/>
    </ligand>
</feature>
<dbReference type="PROSITE" id="PS50172">
    <property type="entry name" value="BRCT"/>
    <property type="match status" value="1"/>
</dbReference>
<evidence type="ECO:0000256" key="6">
    <source>
        <dbReference type="ARBA" id="ARBA00022833"/>
    </source>
</evidence>
<evidence type="ECO:0000313" key="15">
    <source>
        <dbReference type="EMBL" id="RCX18994.1"/>
    </source>
</evidence>
<dbReference type="Gene3D" id="1.10.150.20">
    <property type="entry name" value="5' to 3' exonuclease, C-terminal subdomain"/>
    <property type="match status" value="2"/>
</dbReference>
<evidence type="ECO:0000256" key="3">
    <source>
        <dbReference type="ARBA" id="ARBA00022705"/>
    </source>
</evidence>
<evidence type="ECO:0000256" key="4">
    <source>
        <dbReference type="ARBA" id="ARBA00022723"/>
    </source>
</evidence>
<dbReference type="SUPFAM" id="SSF56091">
    <property type="entry name" value="DNA ligase/mRNA capping enzyme, catalytic domain"/>
    <property type="match status" value="1"/>
</dbReference>
<dbReference type="InterPro" id="IPR003583">
    <property type="entry name" value="Hlx-hairpin-Hlx_DNA-bd_motif"/>
</dbReference>
<keyword evidence="16" id="KW-1185">Reference proteome</keyword>
<feature type="active site" description="N6-AMP-lysine intermediate" evidence="12">
    <location>
        <position position="163"/>
    </location>
</feature>
<feature type="binding site" evidence="12">
    <location>
        <position position="465"/>
    </location>
    <ligand>
        <name>Zn(2+)</name>
        <dbReference type="ChEBI" id="CHEBI:29105"/>
    </ligand>
</feature>
<dbReference type="FunFam" id="1.10.150.20:FF:000007">
    <property type="entry name" value="DNA ligase"/>
    <property type="match status" value="1"/>
</dbReference>
<dbReference type="InterPro" id="IPR010994">
    <property type="entry name" value="RuvA_2-like"/>
</dbReference>
<dbReference type="Gene3D" id="1.10.287.610">
    <property type="entry name" value="Helix hairpin bin"/>
    <property type="match status" value="1"/>
</dbReference>
<dbReference type="InterPro" id="IPR001357">
    <property type="entry name" value="BRCT_dom"/>
</dbReference>
<comment type="similarity">
    <text evidence="12">Belongs to the NAD-dependent DNA ligase family. LigA subfamily.</text>
</comment>
<evidence type="ECO:0000259" key="14">
    <source>
        <dbReference type="PROSITE" id="PS50172"/>
    </source>
</evidence>
<comment type="cofactor">
    <cofactor evidence="12">
        <name>Mg(2+)</name>
        <dbReference type="ChEBI" id="CHEBI:18420"/>
    </cofactor>
    <cofactor evidence="12">
        <name>Mn(2+)</name>
        <dbReference type="ChEBI" id="CHEBI:29035"/>
    </cofactor>
</comment>
<dbReference type="SMART" id="SM00278">
    <property type="entry name" value="HhH1"/>
    <property type="match status" value="3"/>
</dbReference>
<dbReference type="InterPro" id="IPR001679">
    <property type="entry name" value="DNA_ligase"/>
</dbReference>
<dbReference type="Gene3D" id="2.40.50.140">
    <property type="entry name" value="Nucleic acid-binding proteins"/>
    <property type="match status" value="1"/>
</dbReference>
<evidence type="ECO:0000256" key="5">
    <source>
        <dbReference type="ARBA" id="ARBA00022763"/>
    </source>
</evidence>
<dbReference type="PROSITE" id="PS01056">
    <property type="entry name" value="DNA_LIGASE_N2"/>
    <property type="match status" value="1"/>
</dbReference>
<evidence type="ECO:0000256" key="1">
    <source>
        <dbReference type="ARBA" id="ARBA00004067"/>
    </source>
</evidence>
<dbReference type="EC" id="6.5.1.2" evidence="12"/>
<dbReference type="HAMAP" id="MF_01588">
    <property type="entry name" value="DNA_ligase_A"/>
    <property type="match status" value="1"/>
</dbReference>
<dbReference type="AlphaFoldDB" id="A0A369BH33"/>
<keyword evidence="10 12" id="KW-0464">Manganese</keyword>
<dbReference type="GO" id="GO:0003677">
    <property type="term" value="F:DNA binding"/>
    <property type="evidence" value="ECO:0007669"/>
    <property type="project" value="InterPro"/>
</dbReference>
<feature type="binding site" evidence="12">
    <location>
        <begin position="120"/>
        <end position="121"/>
    </location>
    <ligand>
        <name>NAD(+)</name>
        <dbReference type="ChEBI" id="CHEBI:57540"/>
    </ligand>
</feature>
<dbReference type="PIRSF" id="PIRSF001604">
    <property type="entry name" value="LigA"/>
    <property type="match status" value="1"/>
</dbReference>
<dbReference type="InterPro" id="IPR013840">
    <property type="entry name" value="DNAligase_N"/>
</dbReference>
<keyword evidence="3 12" id="KW-0235">DNA replication</keyword>
<dbReference type="SUPFAM" id="SSF47781">
    <property type="entry name" value="RuvA domain 2-like"/>
    <property type="match status" value="1"/>
</dbReference>
<dbReference type="Pfam" id="PF00533">
    <property type="entry name" value="BRCT"/>
    <property type="match status" value="1"/>
</dbReference>
<evidence type="ECO:0000256" key="8">
    <source>
        <dbReference type="ARBA" id="ARBA00023027"/>
    </source>
</evidence>
<dbReference type="NCBIfam" id="TIGR00575">
    <property type="entry name" value="dnlj"/>
    <property type="match status" value="1"/>
</dbReference>
<dbReference type="PANTHER" id="PTHR23389:SF9">
    <property type="entry name" value="DNA LIGASE"/>
    <property type="match status" value="1"/>
</dbReference>
<feature type="region of interest" description="Disordered" evidence="13">
    <location>
        <begin position="1"/>
        <end position="21"/>
    </location>
</feature>
<feature type="binding site" evidence="12">
    <location>
        <position position="219"/>
    </location>
    <ligand>
        <name>NAD(+)</name>
        <dbReference type="ChEBI" id="CHEBI:57540"/>
    </ligand>
</feature>
<dbReference type="SMART" id="SM00292">
    <property type="entry name" value="BRCT"/>
    <property type="match status" value="1"/>
</dbReference>
<feature type="domain" description="BRCT" evidence="14">
    <location>
        <begin position="632"/>
        <end position="702"/>
    </location>
</feature>
<dbReference type="EMBL" id="QPJW01000005">
    <property type="protein sequence ID" value="RCX18994.1"/>
    <property type="molecule type" value="Genomic_DNA"/>
</dbReference>
<evidence type="ECO:0000256" key="11">
    <source>
        <dbReference type="ARBA" id="ARBA00034005"/>
    </source>
</evidence>
<dbReference type="Pfam" id="PF03120">
    <property type="entry name" value="OB_DNA_ligase"/>
    <property type="match status" value="1"/>
</dbReference>
<keyword evidence="6 12" id="KW-0862">Zinc</keyword>
<dbReference type="SUPFAM" id="SSF52113">
    <property type="entry name" value="BRCT domain"/>
    <property type="match status" value="1"/>
</dbReference>
<sequence length="712" mass="78690">MKVEPETEEPTGPREFRKSKDSLITPAASPVSIHIKEGCPRMDAMQRMEQLVEQLNQYSYHYYTLDQPLVSDKEYDVLYDELVALEAAAGVQLPDSPTLRVGGELLQGFKPHRHLAPLWSLDKAQNEEQLINWNNRVQRLITDYNSKNSDNPLPEPTYVVELKFDGLTLNLTYTDGKLVQASTRGNGAVGEGILAQVKTIKSVPLTIPYSDGTIEVQGEGIMNLSVLAKYNEIAAEPLKNARNAAAGALRNLNPRTTAERKLSAFFYNVGYSDGVQFGNHQEMMAFLKENRFKVNPYVTYHDSFDKVMEVLHSIVEQRASLDYLIDGAVIKITDMRIREALGYTDKFPRWAVAFKFEAEETTTILESVSWNVGRTGKITPLAKVESVELAGVTVQNCTLNNVGDIERKNLKFALGTRVFIRRSNDVIPEILGKVTEEQDGGEILYPENCPACGFPLEQRGAHLFCNNRLDCKPQIVSRITHFASRDAMDIETFSEKTAEQLHDELNVREPAELYTLSFEDLIKLDRFGEKKANNLLQAIQQSKGRDLASFLFALGIPNTGKSTTKVLADHFCDLSAIMSATVEELTSLPDIGGIVAESIVSFFADPFMQAGIQKMLSLGVEAKAPEAAAAPVTDSFFSGKTVVLTGTLHQLGRDEATERLEALGAKVTGSVSKKTDLVIAGEKAGSKLTKAKELGIPVIEDEDEFIGLLDGK</sequence>
<dbReference type="SMART" id="SM00532">
    <property type="entry name" value="LIGANc"/>
    <property type="match status" value="1"/>
</dbReference>
<dbReference type="Proteomes" id="UP000253090">
    <property type="component" value="Unassembled WGS sequence"/>
</dbReference>
<protein>
    <recommendedName>
        <fullName evidence="12">DNA ligase</fullName>
        <ecNumber evidence="12">6.5.1.2</ecNumber>
    </recommendedName>
    <alternativeName>
        <fullName evidence="12">Polydeoxyribonucleotide synthase [NAD(+)]</fullName>
    </alternativeName>
</protein>
<dbReference type="GO" id="GO:0005829">
    <property type="term" value="C:cytosol"/>
    <property type="evidence" value="ECO:0007669"/>
    <property type="project" value="TreeGrafter"/>
</dbReference>
<comment type="catalytic activity">
    <reaction evidence="11 12">
        <text>NAD(+) + (deoxyribonucleotide)n-3'-hydroxyl + 5'-phospho-(deoxyribonucleotide)m = (deoxyribonucleotide)n+m + AMP + beta-nicotinamide D-nucleotide.</text>
        <dbReference type="EC" id="6.5.1.2"/>
    </reaction>
</comment>
<feature type="binding site" evidence="12">
    <location>
        <position position="355"/>
    </location>
    <ligand>
        <name>NAD(+)</name>
        <dbReference type="ChEBI" id="CHEBI:57540"/>
    </ligand>
</feature>
<dbReference type="GO" id="GO:0006260">
    <property type="term" value="P:DNA replication"/>
    <property type="evidence" value="ECO:0007669"/>
    <property type="project" value="UniProtKB-KW"/>
</dbReference>
<evidence type="ECO:0000313" key="16">
    <source>
        <dbReference type="Proteomes" id="UP000253090"/>
    </source>
</evidence>
<dbReference type="NCBIfam" id="NF005932">
    <property type="entry name" value="PRK07956.1"/>
    <property type="match status" value="1"/>
</dbReference>
<dbReference type="Pfam" id="PF01653">
    <property type="entry name" value="DNA_ligase_aden"/>
    <property type="match status" value="1"/>
</dbReference>
<feature type="binding site" evidence="12">
    <location>
        <position position="331"/>
    </location>
    <ligand>
        <name>NAD(+)</name>
        <dbReference type="ChEBI" id="CHEBI:57540"/>
    </ligand>
</feature>
<evidence type="ECO:0000256" key="10">
    <source>
        <dbReference type="ARBA" id="ARBA00023211"/>
    </source>
</evidence>
<proteinExistence type="inferred from homology"/>
<keyword evidence="7 12" id="KW-0460">Magnesium</keyword>
<dbReference type="InterPro" id="IPR013839">
    <property type="entry name" value="DNAligase_adenylation"/>
</dbReference>
<feature type="binding site" evidence="12">
    <location>
        <position position="161"/>
    </location>
    <ligand>
        <name>NAD(+)</name>
        <dbReference type="ChEBI" id="CHEBI:57540"/>
    </ligand>
</feature>
<feature type="binding site" evidence="12">
    <location>
        <position position="452"/>
    </location>
    <ligand>
        <name>Zn(2+)</name>
        <dbReference type="ChEBI" id="CHEBI:29105"/>
    </ligand>
</feature>
<keyword evidence="2 12" id="KW-0436">Ligase</keyword>
<feature type="binding site" evidence="12">
    <location>
        <position position="471"/>
    </location>
    <ligand>
        <name>Zn(2+)</name>
        <dbReference type="ChEBI" id="CHEBI:29105"/>
    </ligand>
</feature>
<evidence type="ECO:0000256" key="12">
    <source>
        <dbReference type="HAMAP-Rule" id="MF_01588"/>
    </source>
</evidence>
<accession>A0A369BH33</accession>
<evidence type="ECO:0000256" key="9">
    <source>
        <dbReference type="ARBA" id="ARBA00023204"/>
    </source>
</evidence>
<comment type="function">
    <text evidence="1 12">DNA ligase that catalyzes the formation of phosphodiester linkages between 5'-phosphoryl and 3'-hydroxyl groups in double-stranded DNA using NAD as a coenzyme and as the energy source for the reaction. It is essential for DNA replication and repair of damaged DNA.</text>
</comment>
<comment type="caution">
    <text evidence="15">The sequence shown here is derived from an EMBL/GenBank/DDBJ whole genome shotgun (WGS) entry which is preliminary data.</text>
</comment>
<dbReference type="InterPro" id="IPR004150">
    <property type="entry name" value="NAD_DNA_ligase_OB"/>
</dbReference>
<feature type="binding site" evidence="12">
    <location>
        <position position="449"/>
    </location>
    <ligand>
        <name>Zn(2+)</name>
        <dbReference type="ChEBI" id="CHEBI:29105"/>
    </ligand>
</feature>